<feature type="region of interest" description="Disordered" evidence="1">
    <location>
        <begin position="1"/>
        <end position="64"/>
    </location>
</feature>
<dbReference type="EMBL" id="JAVFKD010000012">
    <property type="protein sequence ID" value="KAK5991910.1"/>
    <property type="molecule type" value="Genomic_DNA"/>
</dbReference>
<evidence type="ECO:0000256" key="1">
    <source>
        <dbReference type="SAM" id="MobiDB-lite"/>
    </source>
</evidence>
<protein>
    <submittedName>
        <fullName evidence="2">Uncharacterized protein</fullName>
    </submittedName>
</protein>
<feature type="compositionally biased region" description="Acidic residues" evidence="1">
    <location>
        <begin position="18"/>
        <end position="27"/>
    </location>
</feature>
<accession>A0ABR0SJG6</accession>
<feature type="compositionally biased region" description="Low complexity" evidence="1">
    <location>
        <begin position="47"/>
        <end position="64"/>
    </location>
</feature>
<reference evidence="2 3" key="1">
    <citation type="submission" date="2024-01" db="EMBL/GenBank/DDBJ databases">
        <title>Complete genome of Cladobotryum mycophilum ATHUM6906.</title>
        <authorList>
            <person name="Christinaki A.C."/>
            <person name="Myridakis A.I."/>
            <person name="Kouvelis V.N."/>
        </authorList>
    </citation>
    <scope>NUCLEOTIDE SEQUENCE [LARGE SCALE GENOMIC DNA]</scope>
    <source>
        <strain evidence="2 3">ATHUM6906</strain>
    </source>
</reference>
<evidence type="ECO:0000313" key="3">
    <source>
        <dbReference type="Proteomes" id="UP001338125"/>
    </source>
</evidence>
<evidence type="ECO:0000313" key="2">
    <source>
        <dbReference type="EMBL" id="KAK5991910.1"/>
    </source>
</evidence>
<sequence>MTYPPVTTPIPLGPMATDDPENDDDGEICLIGSSGDEDDGGGDGKNTSKPATTTPTTTSELPKPILAAPYTAESLEPGYFQQLDWWESGTDIGEIVKICIGMSLEVKSGCEIKKFDVNESVTAKGQRKKGRIWREQLSKVEAQSQHNFKEWARNMTDAVFEEISALNSTCR</sequence>
<organism evidence="2 3">
    <name type="scientific">Cladobotryum mycophilum</name>
    <dbReference type="NCBI Taxonomy" id="491253"/>
    <lineage>
        <taxon>Eukaryota</taxon>
        <taxon>Fungi</taxon>
        <taxon>Dikarya</taxon>
        <taxon>Ascomycota</taxon>
        <taxon>Pezizomycotina</taxon>
        <taxon>Sordariomycetes</taxon>
        <taxon>Hypocreomycetidae</taxon>
        <taxon>Hypocreales</taxon>
        <taxon>Hypocreaceae</taxon>
        <taxon>Cladobotryum</taxon>
    </lineage>
</organism>
<feature type="compositionally biased region" description="Pro residues" evidence="1">
    <location>
        <begin position="1"/>
        <end position="12"/>
    </location>
</feature>
<name>A0ABR0SJG6_9HYPO</name>
<comment type="caution">
    <text evidence="2">The sequence shown here is derived from an EMBL/GenBank/DDBJ whole genome shotgun (WGS) entry which is preliminary data.</text>
</comment>
<dbReference type="Proteomes" id="UP001338125">
    <property type="component" value="Unassembled WGS sequence"/>
</dbReference>
<proteinExistence type="predicted"/>
<gene>
    <name evidence="2" type="ORF">PT974_05298</name>
</gene>
<keyword evidence="3" id="KW-1185">Reference proteome</keyword>